<feature type="compositionally biased region" description="Low complexity" evidence="1">
    <location>
        <begin position="36"/>
        <end position="49"/>
    </location>
</feature>
<feature type="region of interest" description="Disordered" evidence="1">
    <location>
        <begin position="36"/>
        <end position="56"/>
    </location>
</feature>
<accession>A0A8A3T671</accession>
<gene>
    <name evidence="3" type="primary">ATP8</name>
</gene>
<dbReference type="GeneID" id="69227380"/>
<dbReference type="EMBL" id="MW548268">
    <property type="protein sequence ID" value="QTA29882.1"/>
    <property type="molecule type" value="Genomic_DNA"/>
</dbReference>
<evidence type="ECO:0000313" key="3">
    <source>
        <dbReference type="EMBL" id="QTA29882.1"/>
    </source>
</evidence>
<keyword evidence="2" id="KW-1133">Transmembrane helix</keyword>
<dbReference type="CTD" id="4509"/>
<organism evidence="3">
    <name type="scientific">Thelenota ananas</name>
    <dbReference type="NCBI Taxonomy" id="306322"/>
    <lineage>
        <taxon>Eukaryota</taxon>
        <taxon>Metazoa</taxon>
        <taxon>Echinodermata</taxon>
        <taxon>Eleutherozoa</taxon>
        <taxon>Echinozoa</taxon>
        <taxon>Holothuroidea</taxon>
        <taxon>Aspidochirotacea</taxon>
        <taxon>Aspidochirotida</taxon>
        <taxon>Stichopodidae</taxon>
        <taxon>Thelenota</taxon>
    </lineage>
</organism>
<evidence type="ECO:0000256" key="2">
    <source>
        <dbReference type="SAM" id="Phobius"/>
    </source>
</evidence>
<keyword evidence="3" id="KW-0496">Mitochondrion</keyword>
<name>A0A8A3T671_9ECHN</name>
<sequence length="56" mass="6657">MPQLNLVWFATNFLLAWSLITIITLTLNKQEWFSNNEENTSENESINPNITESWNW</sequence>
<geneLocation type="mitochondrion" evidence="3"/>
<dbReference type="RefSeq" id="YP_010233782.1">
    <property type="nucleotide sequence ID" value="NC_059759.1"/>
</dbReference>
<keyword evidence="2" id="KW-0472">Membrane</keyword>
<protein>
    <submittedName>
        <fullName evidence="3">ATP synthase F0 subunit 8</fullName>
    </submittedName>
</protein>
<dbReference type="AlphaFoldDB" id="A0A8A3T671"/>
<evidence type="ECO:0000256" key="1">
    <source>
        <dbReference type="SAM" id="MobiDB-lite"/>
    </source>
</evidence>
<reference evidence="3" key="1">
    <citation type="submission" date="2021-01" db="EMBL/GenBank/DDBJ databases">
        <title>The complete mitochondrial genome of Prickly Redfish Thelenota ananas.</title>
        <authorList>
            <person name="Liu H."/>
            <person name="Shen M."/>
        </authorList>
    </citation>
    <scope>NUCLEOTIDE SEQUENCE</scope>
</reference>
<feature type="transmembrane region" description="Helical" evidence="2">
    <location>
        <begin position="6"/>
        <end position="27"/>
    </location>
</feature>
<proteinExistence type="predicted"/>
<keyword evidence="2" id="KW-0812">Transmembrane</keyword>